<comment type="caution">
    <text evidence="1">The sequence shown here is derived from an EMBL/GenBank/DDBJ whole genome shotgun (WGS) entry which is preliminary data.</text>
</comment>
<gene>
    <name evidence="1" type="ORF">Taro_016918</name>
</gene>
<name>A0A843URM4_COLES</name>
<dbReference type="AlphaFoldDB" id="A0A843URM4"/>
<keyword evidence="2" id="KW-1185">Reference proteome</keyword>
<organism evidence="1 2">
    <name type="scientific">Colocasia esculenta</name>
    <name type="common">Wild taro</name>
    <name type="synonym">Arum esculentum</name>
    <dbReference type="NCBI Taxonomy" id="4460"/>
    <lineage>
        <taxon>Eukaryota</taxon>
        <taxon>Viridiplantae</taxon>
        <taxon>Streptophyta</taxon>
        <taxon>Embryophyta</taxon>
        <taxon>Tracheophyta</taxon>
        <taxon>Spermatophyta</taxon>
        <taxon>Magnoliopsida</taxon>
        <taxon>Liliopsida</taxon>
        <taxon>Araceae</taxon>
        <taxon>Aroideae</taxon>
        <taxon>Colocasieae</taxon>
        <taxon>Colocasia</taxon>
    </lineage>
</organism>
<evidence type="ECO:0000313" key="2">
    <source>
        <dbReference type="Proteomes" id="UP000652761"/>
    </source>
</evidence>
<proteinExistence type="predicted"/>
<protein>
    <submittedName>
        <fullName evidence="1">Uncharacterized protein</fullName>
    </submittedName>
</protein>
<accession>A0A843URM4</accession>
<sequence length="91" mass="9886">MRSRRRRPGLLKTGAMRSDGACGGAVRRGRSGCGLGVCRPCAEQSWTDGCWLGGFGRWRARIVRATGSLLRWRRSPGRIAVAEAGAMVLVR</sequence>
<dbReference type="Proteomes" id="UP000652761">
    <property type="component" value="Unassembled WGS sequence"/>
</dbReference>
<dbReference type="EMBL" id="NMUH01000760">
    <property type="protein sequence ID" value="MQL84414.1"/>
    <property type="molecule type" value="Genomic_DNA"/>
</dbReference>
<evidence type="ECO:0000313" key="1">
    <source>
        <dbReference type="EMBL" id="MQL84414.1"/>
    </source>
</evidence>
<reference evidence="1" key="1">
    <citation type="submission" date="2017-07" db="EMBL/GenBank/DDBJ databases">
        <title>Taro Niue Genome Assembly and Annotation.</title>
        <authorList>
            <person name="Atibalentja N."/>
            <person name="Keating K."/>
            <person name="Fields C.J."/>
        </authorList>
    </citation>
    <scope>NUCLEOTIDE SEQUENCE</scope>
    <source>
        <strain evidence="1">Niue_2</strain>
        <tissue evidence="1">Leaf</tissue>
    </source>
</reference>